<dbReference type="InterPro" id="IPR013860">
    <property type="entry name" value="AreA_GATA"/>
</dbReference>
<feature type="compositionally biased region" description="Polar residues" evidence="1">
    <location>
        <begin position="103"/>
        <end position="121"/>
    </location>
</feature>
<feature type="compositionally biased region" description="Polar residues" evidence="1">
    <location>
        <begin position="371"/>
        <end position="388"/>
    </location>
</feature>
<feature type="region of interest" description="Disordered" evidence="1">
    <location>
        <begin position="87"/>
        <end position="350"/>
    </location>
</feature>
<evidence type="ECO:0000256" key="1">
    <source>
        <dbReference type="SAM" id="MobiDB-lite"/>
    </source>
</evidence>
<evidence type="ECO:0000313" key="3">
    <source>
        <dbReference type="EMBL" id="CZR63837.1"/>
    </source>
</evidence>
<feature type="region of interest" description="Disordered" evidence="1">
    <location>
        <begin position="435"/>
        <end position="526"/>
    </location>
</feature>
<sequence>MALILPKGIVVNSPHVEGDIEKIDASPLDEAEIANFWKVYTTTQRRLLDPTAERLENLWWRIWGSRKKSLKGKTVARLFAQISDGETFVPLRGPPNRHEGSPPLTTSSRLGPGASSTNNLQRPSHSRPSTTSSSAASRAPGPMPHPILKKTRGPSTTGPRPTARFISPHESQDEDSESPKTHVVVQPPSPTPKSQDPKTDKKTATMQTKKTFIASAKKKRPVIMRRQSSQSSAEIAAAVKSSDSGQSSSAIQSSSERTPPTFTEQARSKGQTKFQENFSPSMERSGGSAQSSKKRVSRSADARRPPQRRSASKGSDTPSETALSGEPGPSQLRIENLQEDVEPAELTAEELDELELQRMLLEEANARVRKQSQTTQPAQTRTLPGSATENRRTSHGSKMNATHGAEGLGAIGFLQHEAKGTTSAAPTLTAASGQLNLGSVGKEESQASGAGRSTKVDKGKGKDPDELQRVAMFAKRPVPPVQVAASPDASGPLSRSKSQLTLLLEKDRERSSGKSSDKDQSPRKKR</sequence>
<dbReference type="AlphaFoldDB" id="A0A1L7XFW2"/>
<gene>
    <name evidence="3" type="ORF">PAC_13734</name>
</gene>
<accession>A0A1L7XFW2</accession>
<feature type="compositionally biased region" description="Basic and acidic residues" evidence="1">
    <location>
        <begin position="504"/>
        <end position="526"/>
    </location>
</feature>
<feature type="compositionally biased region" description="Basic and acidic residues" evidence="1">
    <location>
        <begin position="454"/>
        <end position="468"/>
    </location>
</feature>
<proteinExistence type="predicted"/>
<feature type="domain" description="Nitrogen regulatory protein areA GATA-like" evidence="2">
    <location>
        <begin position="37"/>
        <end position="64"/>
    </location>
</feature>
<feature type="compositionally biased region" description="Low complexity" evidence="1">
    <location>
        <begin position="227"/>
        <end position="255"/>
    </location>
</feature>
<dbReference type="STRING" id="576137.A0A1L7XFW2"/>
<organism evidence="3 4">
    <name type="scientific">Phialocephala subalpina</name>
    <dbReference type="NCBI Taxonomy" id="576137"/>
    <lineage>
        <taxon>Eukaryota</taxon>
        <taxon>Fungi</taxon>
        <taxon>Dikarya</taxon>
        <taxon>Ascomycota</taxon>
        <taxon>Pezizomycotina</taxon>
        <taxon>Leotiomycetes</taxon>
        <taxon>Helotiales</taxon>
        <taxon>Mollisiaceae</taxon>
        <taxon>Phialocephala</taxon>
        <taxon>Phialocephala fortinii species complex</taxon>
    </lineage>
</organism>
<feature type="compositionally biased region" description="Low complexity" evidence="1">
    <location>
        <begin position="153"/>
        <end position="162"/>
    </location>
</feature>
<name>A0A1L7XFW2_9HELO</name>
<dbReference type="EMBL" id="FJOG01000024">
    <property type="protein sequence ID" value="CZR63837.1"/>
    <property type="molecule type" value="Genomic_DNA"/>
</dbReference>
<evidence type="ECO:0000259" key="2">
    <source>
        <dbReference type="Pfam" id="PF08550"/>
    </source>
</evidence>
<feature type="compositionally biased region" description="Polar residues" evidence="1">
    <location>
        <begin position="312"/>
        <end position="322"/>
    </location>
</feature>
<dbReference type="Proteomes" id="UP000184330">
    <property type="component" value="Unassembled WGS sequence"/>
</dbReference>
<feature type="compositionally biased region" description="Acidic residues" evidence="1">
    <location>
        <begin position="337"/>
        <end position="350"/>
    </location>
</feature>
<dbReference type="OrthoDB" id="5424234at2759"/>
<feature type="compositionally biased region" description="Polar residues" evidence="1">
    <location>
        <begin position="256"/>
        <end position="291"/>
    </location>
</feature>
<evidence type="ECO:0000313" key="4">
    <source>
        <dbReference type="Proteomes" id="UP000184330"/>
    </source>
</evidence>
<feature type="compositionally biased region" description="Low complexity" evidence="1">
    <location>
        <begin position="122"/>
        <end position="140"/>
    </location>
</feature>
<keyword evidence="4" id="KW-1185">Reference proteome</keyword>
<protein>
    <recommendedName>
        <fullName evidence="2">Nitrogen regulatory protein areA GATA-like domain-containing protein</fullName>
    </recommendedName>
</protein>
<feature type="region of interest" description="Disordered" evidence="1">
    <location>
        <begin position="365"/>
        <end position="404"/>
    </location>
</feature>
<reference evidence="3 4" key="1">
    <citation type="submission" date="2016-03" db="EMBL/GenBank/DDBJ databases">
        <authorList>
            <person name="Ploux O."/>
        </authorList>
    </citation>
    <scope>NUCLEOTIDE SEQUENCE [LARGE SCALE GENOMIC DNA]</scope>
    <source>
        <strain evidence="3 4">UAMH 11012</strain>
    </source>
</reference>
<dbReference type="Pfam" id="PF08550">
    <property type="entry name" value="GATA_AreA"/>
    <property type="match status" value="1"/>
</dbReference>